<gene>
    <name evidence="1" type="ORF">EV675_2577</name>
</gene>
<evidence type="ECO:0000313" key="1">
    <source>
        <dbReference type="EMBL" id="RZS86534.1"/>
    </source>
</evidence>
<dbReference type="Proteomes" id="UP000292445">
    <property type="component" value="Unassembled WGS sequence"/>
</dbReference>
<evidence type="ECO:0000313" key="2">
    <source>
        <dbReference type="Proteomes" id="UP000292445"/>
    </source>
</evidence>
<sequence>MRITYDAAKRTTTLIERGLDMRHAGKIFIGFHLTLPDERRDYRECRYITLGLLDERLVVAVWTLRGNSRRIISFRKANEREQKRYWKQVGRPR</sequence>
<reference evidence="1 2" key="1">
    <citation type="submission" date="2019-02" db="EMBL/GenBank/DDBJ databases">
        <title>Genomic Encyclopedia of Type Strains, Phase IV (KMG-IV): sequencing the most valuable type-strain genomes for metagenomic binning, comparative biology and taxonomic classification.</title>
        <authorList>
            <person name="Goeker M."/>
        </authorList>
    </citation>
    <scope>NUCLEOTIDE SEQUENCE [LARGE SCALE GENOMIC DNA]</scope>
    <source>
        <strain evidence="1 2">K24</strain>
    </source>
</reference>
<protein>
    <submittedName>
        <fullName evidence="1">Uncharacterized protein</fullName>
    </submittedName>
</protein>
<organism evidence="1 2">
    <name type="scientific">Pigmentiphaga kullae</name>
    <dbReference type="NCBI Taxonomy" id="151784"/>
    <lineage>
        <taxon>Bacteria</taxon>
        <taxon>Pseudomonadati</taxon>
        <taxon>Pseudomonadota</taxon>
        <taxon>Betaproteobacteria</taxon>
        <taxon>Burkholderiales</taxon>
        <taxon>Alcaligenaceae</taxon>
        <taxon>Pigmentiphaga</taxon>
    </lineage>
</organism>
<name>A0A4Q7NMV1_9BURK</name>
<keyword evidence="2" id="KW-1185">Reference proteome</keyword>
<proteinExistence type="predicted"/>
<dbReference type="EMBL" id="SGXC01000001">
    <property type="protein sequence ID" value="RZS86534.1"/>
    <property type="molecule type" value="Genomic_DNA"/>
</dbReference>
<comment type="caution">
    <text evidence="1">The sequence shown here is derived from an EMBL/GenBank/DDBJ whole genome shotgun (WGS) entry which is preliminary data.</text>
</comment>
<dbReference type="Pfam" id="PF04365">
    <property type="entry name" value="BrnT_toxin"/>
    <property type="match status" value="1"/>
</dbReference>
<dbReference type="Gene3D" id="3.10.450.530">
    <property type="entry name" value="Ribonuclease toxin, BrnT, of type II toxin-antitoxin system"/>
    <property type="match status" value="1"/>
</dbReference>
<dbReference type="InterPro" id="IPR038573">
    <property type="entry name" value="BrnT_sf"/>
</dbReference>
<dbReference type="AlphaFoldDB" id="A0A4Q7NMV1"/>
<accession>A0A4Q7NMV1</accession>
<dbReference type="RefSeq" id="WP_130357619.1">
    <property type="nucleotide sequence ID" value="NZ_SGXC01000001.1"/>
</dbReference>
<dbReference type="OrthoDB" id="9798158at2"/>
<dbReference type="InterPro" id="IPR007460">
    <property type="entry name" value="BrnT_toxin"/>
</dbReference>